<dbReference type="PIRSF" id="PIRSF000714">
    <property type="entry name" value="HIT"/>
    <property type="match status" value="1"/>
</dbReference>
<evidence type="ECO:0000313" key="3">
    <source>
        <dbReference type="EMBL" id="EDM23679.1"/>
    </source>
</evidence>
<evidence type="ECO:0000259" key="2">
    <source>
        <dbReference type="PROSITE" id="PS51084"/>
    </source>
</evidence>
<sequence>MTCPLCISRNENIIYKDSFLRVILVDEIPGYIRIITQRHIKELSDLNDEEAIKITLIIKKIEKVMIEVLNPDKINIASLGNIVPHLHFHLIPRYKNDPWWPEATFCEKKREFNYPTSNLEELKQRIKDIF</sequence>
<evidence type="ECO:0000313" key="5">
    <source>
        <dbReference type="Proteomes" id="UP000003288"/>
    </source>
</evidence>
<dbReference type="AlphaFoldDB" id="A0AAI9AHP2"/>
<accession>A0AAI9AHP2</accession>
<gene>
    <name evidence="3" type="ORF">CMTB2_05322</name>
    <name evidence="4" type="ORF">FE773_00950</name>
</gene>
<dbReference type="EMBL" id="ABCJ01000004">
    <property type="protein sequence ID" value="EDM23679.1"/>
    <property type="molecule type" value="Genomic_DNA"/>
</dbReference>
<dbReference type="EMBL" id="CP040463">
    <property type="protein sequence ID" value="QCT93794.1"/>
    <property type="molecule type" value="Genomic_DNA"/>
</dbReference>
<reference evidence="3 5" key="1">
    <citation type="journal article" date="2011" name="Stand. Genomic Sci.">
        <title>Draft genome sequence of Caminibacter mediatlanticus strain TB-2, an epsilonproteobacterium isolated from a deep-sea hydrothermal vent.</title>
        <authorList>
            <person name="Giovannelli D."/>
            <person name="Ferriera S."/>
            <person name="Johnson J."/>
            <person name="Kravitz S."/>
            <person name="Perez-Rodriguez I."/>
            <person name="Ricci J."/>
            <person name="O'Brien C."/>
            <person name="Voordeckers J.W."/>
            <person name="Bini E."/>
            <person name="Vetriani C."/>
        </authorList>
    </citation>
    <scope>NUCLEOTIDE SEQUENCE [LARGE SCALE GENOMIC DNA]</scope>
    <source>
        <strain evidence="3 5">TB-2</strain>
    </source>
</reference>
<feature type="short sequence motif" description="Histidine triad motif" evidence="1">
    <location>
        <begin position="85"/>
        <end position="89"/>
    </location>
</feature>
<dbReference type="InterPro" id="IPR036265">
    <property type="entry name" value="HIT-like_sf"/>
</dbReference>
<evidence type="ECO:0000256" key="1">
    <source>
        <dbReference type="PROSITE-ProRule" id="PRU00464"/>
    </source>
</evidence>
<dbReference type="Proteomes" id="UP000306825">
    <property type="component" value="Chromosome"/>
</dbReference>
<dbReference type="InterPro" id="IPR001310">
    <property type="entry name" value="Histidine_triad_HIT"/>
</dbReference>
<feature type="domain" description="HIT" evidence="2">
    <location>
        <begin position="29"/>
        <end position="100"/>
    </location>
</feature>
<evidence type="ECO:0000313" key="6">
    <source>
        <dbReference type="Proteomes" id="UP000306825"/>
    </source>
</evidence>
<dbReference type="InterPro" id="IPR026026">
    <property type="entry name" value="HIT_Hint"/>
</dbReference>
<reference evidence="4 6" key="2">
    <citation type="submission" date="2019-05" db="EMBL/GenBank/DDBJ databases">
        <title>A comparative analysis of the Nautiliaceae.</title>
        <authorList>
            <person name="Grosche A."/>
            <person name="Smedile F."/>
            <person name="Vetriani C."/>
        </authorList>
    </citation>
    <scope>NUCLEOTIDE SEQUENCE [LARGE SCALE GENOMIC DNA]</scope>
    <source>
        <strain evidence="4 6">TB-2</strain>
    </source>
</reference>
<dbReference type="Proteomes" id="UP000003288">
    <property type="component" value="Unassembled WGS sequence"/>
</dbReference>
<dbReference type="PANTHER" id="PTHR46648:SF1">
    <property type="entry name" value="ADENOSINE 5'-MONOPHOSPHORAMIDASE HNT1"/>
    <property type="match status" value="1"/>
</dbReference>
<dbReference type="Pfam" id="PF01230">
    <property type="entry name" value="HIT"/>
    <property type="match status" value="1"/>
</dbReference>
<dbReference type="SUPFAM" id="SSF54197">
    <property type="entry name" value="HIT-like"/>
    <property type="match status" value="1"/>
</dbReference>
<dbReference type="Gene3D" id="3.30.428.10">
    <property type="entry name" value="HIT-like"/>
    <property type="match status" value="1"/>
</dbReference>
<dbReference type="GO" id="GO:0009117">
    <property type="term" value="P:nucleotide metabolic process"/>
    <property type="evidence" value="ECO:0007669"/>
    <property type="project" value="TreeGrafter"/>
</dbReference>
<dbReference type="InterPro" id="IPR011146">
    <property type="entry name" value="HIT-like"/>
</dbReference>
<dbReference type="RefSeq" id="WP_007474609.1">
    <property type="nucleotide sequence ID" value="NZ_ABCJ01000004.1"/>
</dbReference>
<dbReference type="PANTHER" id="PTHR46648">
    <property type="entry name" value="HIT FAMILY PROTEIN 1"/>
    <property type="match status" value="1"/>
</dbReference>
<protein>
    <submittedName>
        <fullName evidence="4">HIT family protein</fullName>
    </submittedName>
</protein>
<dbReference type="GO" id="GO:0003824">
    <property type="term" value="F:catalytic activity"/>
    <property type="evidence" value="ECO:0007669"/>
    <property type="project" value="InterPro"/>
</dbReference>
<evidence type="ECO:0000313" key="4">
    <source>
        <dbReference type="EMBL" id="QCT93794.1"/>
    </source>
</evidence>
<name>A0AAI9AHP2_9BACT</name>
<dbReference type="PROSITE" id="PS51084">
    <property type="entry name" value="HIT_2"/>
    <property type="match status" value="1"/>
</dbReference>
<keyword evidence="6" id="KW-1185">Reference proteome</keyword>
<proteinExistence type="predicted"/>
<organism evidence="3 5">
    <name type="scientific">Caminibacter mediatlanticus TB-2</name>
    <dbReference type="NCBI Taxonomy" id="391592"/>
    <lineage>
        <taxon>Bacteria</taxon>
        <taxon>Pseudomonadati</taxon>
        <taxon>Campylobacterota</taxon>
        <taxon>Epsilonproteobacteria</taxon>
        <taxon>Nautiliales</taxon>
        <taxon>Nautiliaceae</taxon>
        <taxon>Caminibacter</taxon>
    </lineage>
</organism>